<dbReference type="InterPro" id="IPR000157">
    <property type="entry name" value="TIR_dom"/>
</dbReference>
<dbReference type="Proteomes" id="UP001489004">
    <property type="component" value="Unassembled WGS sequence"/>
</dbReference>
<keyword evidence="3" id="KW-1185">Reference proteome</keyword>
<evidence type="ECO:0000313" key="3">
    <source>
        <dbReference type="Proteomes" id="UP001489004"/>
    </source>
</evidence>
<gene>
    <name evidence="2" type="ORF">WJX72_005114</name>
</gene>
<dbReference type="GO" id="GO:0007165">
    <property type="term" value="P:signal transduction"/>
    <property type="evidence" value="ECO:0007669"/>
    <property type="project" value="InterPro"/>
</dbReference>
<evidence type="ECO:0000259" key="1">
    <source>
        <dbReference type="Pfam" id="PF01582"/>
    </source>
</evidence>
<proteinExistence type="predicted"/>
<evidence type="ECO:0000313" key="2">
    <source>
        <dbReference type="EMBL" id="KAK9823745.1"/>
    </source>
</evidence>
<dbReference type="SUPFAM" id="SSF52200">
    <property type="entry name" value="Toll/Interleukin receptor TIR domain"/>
    <property type="match status" value="1"/>
</dbReference>
<dbReference type="EMBL" id="JALJOR010000002">
    <property type="protein sequence ID" value="KAK9823745.1"/>
    <property type="molecule type" value="Genomic_DNA"/>
</dbReference>
<dbReference type="Gene3D" id="3.40.50.10140">
    <property type="entry name" value="Toll/interleukin-1 receptor homology (TIR) domain"/>
    <property type="match status" value="1"/>
</dbReference>
<reference evidence="2 3" key="1">
    <citation type="journal article" date="2024" name="Nat. Commun.">
        <title>Phylogenomics reveals the evolutionary origins of lichenization in chlorophyte algae.</title>
        <authorList>
            <person name="Puginier C."/>
            <person name="Libourel C."/>
            <person name="Otte J."/>
            <person name="Skaloud P."/>
            <person name="Haon M."/>
            <person name="Grisel S."/>
            <person name="Petersen M."/>
            <person name="Berrin J.G."/>
            <person name="Delaux P.M."/>
            <person name="Dal Grande F."/>
            <person name="Keller J."/>
        </authorList>
    </citation>
    <scope>NUCLEOTIDE SEQUENCE [LARGE SCALE GENOMIC DNA]</scope>
    <source>
        <strain evidence="2 3">SAG 2043</strain>
    </source>
</reference>
<protein>
    <recommendedName>
        <fullName evidence="1">TIR domain-containing protein</fullName>
    </recommendedName>
</protein>
<organism evidence="2 3">
    <name type="scientific">[Myrmecia] bisecta</name>
    <dbReference type="NCBI Taxonomy" id="41462"/>
    <lineage>
        <taxon>Eukaryota</taxon>
        <taxon>Viridiplantae</taxon>
        <taxon>Chlorophyta</taxon>
        <taxon>core chlorophytes</taxon>
        <taxon>Trebouxiophyceae</taxon>
        <taxon>Trebouxiales</taxon>
        <taxon>Trebouxiaceae</taxon>
        <taxon>Myrmecia</taxon>
    </lineage>
</organism>
<feature type="domain" description="TIR" evidence="1">
    <location>
        <begin position="154"/>
        <end position="252"/>
    </location>
</feature>
<dbReference type="AlphaFoldDB" id="A0AAW1QR70"/>
<dbReference type="InterPro" id="IPR035897">
    <property type="entry name" value="Toll_tir_struct_dom_sf"/>
</dbReference>
<accession>A0AAW1QR70</accession>
<comment type="caution">
    <text evidence="2">The sequence shown here is derived from an EMBL/GenBank/DDBJ whole genome shotgun (WGS) entry which is preliminary data.</text>
</comment>
<dbReference type="Pfam" id="PF01582">
    <property type="entry name" value="TIR"/>
    <property type="match status" value="1"/>
</dbReference>
<name>A0AAW1QR70_9CHLO</name>
<sequence length="298" mass="32247">MGADLVASEVESIRRLINMHIHDLDFQGVLRAWQLLPVDIVPSLPAESAEPGQAEQRVITDLPRSSLLAPFNVMACTAWWRVEYPGVKLDLPDRLQAASSTTSSRQTVGAYSAVGCSRCVISEAAGLPPRKCQTGGGPLIFICHAERDPADVPARLGKALLDAGFSPFILGNHVPAESAKAPVVTRTIVQCRGGLVLLSEDLMSDSIRAEIVHGLVTNRMQNRMQLLLPVFLTLTKREAQCKTAQLGLQIQECFDTLLSYGGVLHKDEGEPGDPTVDQTTATLARLIVDKVRQHVAMA</sequence>